<evidence type="ECO:0000313" key="2">
    <source>
        <dbReference type="EMBL" id="KAL3845508.1"/>
    </source>
</evidence>
<organism evidence="2 3">
    <name type="scientific">Penstemon smallii</name>
    <dbReference type="NCBI Taxonomy" id="265156"/>
    <lineage>
        <taxon>Eukaryota</taxon>
        <taxon>Viridiplantae</taxon>
        <taxon>Streptophyta</taxon>
        <taxon>Embryophyta</taxon>
        <taxon>Tracheophyta</taxon>
        <taxon>Spermatophyta</taxon>
        <taxon>Magnoliopsida</taxon>
        <taxon>eudicotyledons</taxon>
        <taxon>Gunneridae</taxon>
        <taxon>Pentapetalae</taxon>
        <taxon>asterids</taxon>
        <taxon>lamiids</taxon>
        <taxon>Lamiales</taxon>
        <taxon>Plantaginaceae</taxon>
        <taxon>Cheloneae</taxon>
        <taxon>Penstemon</taxon>
    </lineage>
</organism>
<sequence>MDAPDVPVETGYQPPQGFVEDKKDPLVDLELNDSTELWLIQWPINQQMNNLDTTFLQNTSDFDGQQVSLNLHNDGHLGTFNGSSGKSYEVVSYKSQGPEAVVFLNSSSEAKIAGKISRHVSLIHYPEPSELQRRNNDSRRHSQSSSAATSTMSGHGKSRNIQRTSGYSTPSSRNKSSVLSGSEQQHSKRSKKRRVDEQSRSAGRSGQESGKGNGAVTSTETKDHSEERKSKKKRKIES</sequence>
<proteinExistence type="predicted"/>
<keyword evidence="3" id="KW-1185">Reference proteome</keyword>
<feature type="compositionally biased region" description="Basic and acidic residues" evidence="1">
    <location>
        <begin position="130"/>
        <end position="140"/>
    </location>
</feature>
<reference evidence="2 3" key="1">
    <citation type="submission" date="2024-12" db="EMBL/GenBank/DDBJ databases">
        <title>The unique morphological basis and parallel evolutionary history of personate flowers in Penstemon.</title>
        <authorList>
            <person name="Depatie T.H."/>
            <person name="Wessinger C.A."/>
        </authorList>
    </citation>
    <scope>NUCLEOTIDE SEQUENCE [LARGE SCALE GENOMIC DNA]</scope>
    <source>
        <strain evidence="2">WTNN_2</strain>
        <tissue evidence="2">Leaf</tissue>
    </source>
</reference>
<feature type="compositionally biased region" description="Basic and acidic residues" evidence="1">
    <location>
        <begin position="220"/>
        <end position="229"/>
    </location>
</feature>
<dbReference type="PANTHER" id="PTHR36407">
    <property type="entry name" value="MEDIATOR-ASSOCIATED PROTEIN 2"/>
    <property type="match status" value="1"/>
</dbReference>
<comment type="caution">
    <text evidence="2">The sequence shown here is derived from an EMBL/GenBank/DDBJ whole genome shotgun (WGS) entry which is preliminary data.</text>
</comment>
<evidence type="ECO:0000313" key="3">
    <source>
        <dbReference type="Proteomes" id="UP001634393"/>
    </source>
</evidence>
<dbReference type="AlphaFoldDB" id="A0ABD3UBI1"/>
<feature type="region of interest" description="Disordered" evidence="1">
    <location>
        <begin position="124"/>
        <end position="238"/>
    </location>
</feature>
<dbReference type="PANTHER" id="PTHR36407:SF1">
    <property type="entry name" value="MEDIATOR-ASSOCIATED PROTEIN 2"/>
    <property type="match status" value="1"/>
</dbReference>
<gene>
    <name evidence="2" type="ORF">ACJIZ3_002911</name>
</gene>
<dbReference type="Proteomes" id="UP001634393">
    <property type="component" value="Unassembled WGS sequence"/>
</dbReference>
<name>A0ABD3UBI1_9LAMI</name>
<evidence type="ECO:0008006" key="4">
    <source>
        <dbReference type="Google" id="ProtNLM"/>
    </source>
</evidence>
<protein>
    <recommendedName>
        <fullName evidence="4">Mediator-associated protein 2</fullName>
    </recommendedName>
</protein>
<feature type="region of interest" description="Disordered" evidence="1">
    <location>
        <begin position="1"/>
        <end position="20"/>
    </location>
</feature>
<evidence type="ECO:0000256" key="1">
    <source>
        <dbReference type="SAM" id="MobiDB-lite"/>
    </source>
</evidence>
<dbReference type="InterPro" id="IPR038823">
    <property type="entry name" value="MED2_plant"/>
</dbReference>
<dbReference type="Gene3D" id="6.20.250.70">
    <property type="match status" value="1"/>
</dbReference>
<feature type="compositionally biased region" description="Low complexity" evidence="1">
    <location>
        <begin position="143"/>
        <end position="155"/>
    </location>
</feature>
<feature type="compositionally biased region" description="Polar residues" evidence="1">
    <location>
        <begin position="159"/>
        <end position="184"/>
    </location>
</feature>
<dbReference type="EMBL" id="JBJXBP010000002">
    <property type="protein sequence ID" value="KAL3845508.1"/>
    <property type="molecule type" value="Genomic_DNA"/>
</dbReference>
<feature type="compositionally biased region" description="Polar residues" evidence="1">
    <location>
        <begin position="200"/>
        <end position="219"/>
    </location>
</feature>
<accession>A0ABD3UBI1</accession>